<dbReference type="InterPro" id="IPR005097">
    <property type="entry name" value="Sacchrp_dh_NADP-bd"/>
</dbReference>
<dbReference type="Proteomes" id="UP000229317">
    <property type="component" value="Unassembled WGS sequence"/>
</dbReference>
<organism evidence="3 4">
    <name type="scientific">Candidatus Portnoybacteria bacterium CG11_big_fil_rev_8_21_14_0_20_40_15</name>
    <dbReference type="NCBI Taxonomy" id="1974817"/>
    <lineage>
        <taxon>Bacteria</taxon>
        <taxon>Candidatus Portnoyibacteriota</taxon>
    </lineage>
</organism>
<proteinExistence type="predicted"/>
<dbReference type="Gene3D" id="3.30.360.10">
    <property type="entry name" value="Dihydrodipicolinate Reductase, domain 2"/>
    <property type="match status" value="1"/>
</dbReference>
<dbReference type="PANTHER" id="PTHR43796">
    <property type="entry name" value="CARBOXYNORSPERMIDINE SYNTHASE"/>
    <property type="match status" value="1"/>
</dbReference>
<dbReference type="AlphaFoldDB" id="A0A2H0KSF3"/>
<accession>A0A2H0KSF3</accession>
<gene>
    <name evidence="3" type="ORF">COV84_03315</name>
</gene>
<name>A0A2H0KSF3_9BACT</name>
<sequence>MAKVLVIGCGNVGSVGLHKMAQMPEVFSEIHVVNRTKEKAEKVKASVYKKSRGKVVLNIHQRNVGIFEEMKWLLKARKPDLLIHWGHPYDNLTIMEACLDCGIPYIDTACYEERERCGFSHKLQWAKNKDFQRKKLLALLGCGFDPGVTNVFSAYARDYLFDKVYTIDILDCNGGTKDLRIKFAPNFDPELNLRELILPVKFWRKGEWQERGRIFDDDAIYFNFDFPETGEFSPYLMYHEEIESIIKNMPDLKRIRFWMTFSKEYLTYLRVLYNVGLTRIDPVMYEGKPVIPVKFLEEFLPKGDDFNASYVGKTCIGCIISGIKDGKKKIIFIYNVYDHQKAFRETGGNAIGYTTAVPTVVAAKLIIEGKWGKGVFGVKNTEDPAFDSKVFLEELARLGLSWKVKKLKEVPEFLQKDF</sequence>
<comment type="caution">
    <text evidence="3">The sequence shown here is derived from an EMBL/GenBank/DDBJ whole genome shotgun (WGS) entry which is preliminary data.</text>
</comment>
<evidence type="ECO:0000313" key="3">
    <source>
        <dbReference type="EMBL" id="PIQ75093.1"/>
    </source>
</evidence>
<dbReference type="Pfam" id="PF16653">
    <property type="entry name" value="Sacchrp_dh_C"/>
    <property type="match status" value="1"/>
</dbReference>
<evidence type="ECO:0000259" key="2">
    <source>
        <dbReference type="Pfam" id="PF16653"/>
    </source>
</evidence>
<evidence type="ECO:0000259" key="1">
    <source>
        <dbReference type="Pfam" id="PF03435"/>
    </source>
</evidence>
<feature type="domain" description="Saccharopine dehydrogenase NADP binding" evidence="1">
    <location>
        <begin position="4"/>
        <end position="138"/>
    </location>
</feature>
<evidence type="ECO:0000313" key="4">
    <source>
        <dbReference type="Proteomes" id="UP000229317"/>
    </source>
</evidence>
<feature type="domain" description="Saccharopine dehydrogenase-like C-terminal" evidence="2">
    <location>
        <begin position="143"/>
        <end position="397"/>
    </location>
</feature>
<dbReference type="InterPro" id="IPR036291">
    <property type="entry name" value="NAD(P)-bd_dom_sf"/>
</dbReference>
<dbReference type="PANTHER" id="PTHR43796:SF2">
    <property type="entry name" value="CARBOXYNORSPERMIDINE SYNTHASE"/>
    <property type="match status" value="1"/>
</dbReference>
<dbReference type="Gene3D" id="3.40.50.720">
    <property type="entry name" value="NAD(P)-binding Rossmann-like Domain"/>
    <property type="match status" value="1"/>
</dbReference>
<dbReference type="EMBL" id="PCVO01000048">
    <property type="protein sequence ID" value="PIQ75093.1"/>
    <property type="molecule type" value="Genomic_DNA"/>
</dbReference>
<dbReference type="InterPro" id="IPR032095">
    <property type="entry name" value="Sacchrp_dh-like_C"/>
</dbReference>
<dbReference type="Pfam" id="PF03435">
    <property type="entry name" value="Sacchrp_dh_NADP"/>
    <property type="match status" value="1"/>
</dbReference>
<protein>
    <submittedName>
        <fullName evidence="3">Saccharopine dehydrogenase</fullName>
    </submittedName>
</protein>
<dbReference type="SUPFAM" id="SSF51735">
    <property type="entry name" value="NAD(P)-binding Rossmann-fold domains"/>
    <property type="match status" value="1"/>
</dbReference>
<reference evidence="3 4" key="1">
    <citation type="submission" date="2017-09" db="EMBL/GenBank/DDBJ databases">
        <title>Depth-based differentiation of microbial function through sediment-hosted aquifers and enrichment of novel symbionts in the deep terrestrial subsurface.</title>
        <authorList>
            <person name="Probst A.J."/>
            <person name="Ladd B."/>
            <person name="Jarett J.K."/>
            <person name="Geller-Mcgrath D.E."/>
            <person name="Sieber C.M."/>
            <person name="Emerson J.B."/>
            <person name="Anantharaman K."/>
            <person name="Thomas B.C."/>
            <person name="Malmstrom R."/>
            <person name="Stieglmeier M."/>
            <person name="Klingl A."/>
            <person name="Woyke T."/>
            <person name="Ryan C.M."/>
            <person name="Banfield J.F."/>
        </authorList>
    </citation>
    <scope>NUCLEOTIDE SEQUENCE [LARGE SCALE GENOMIC DNA]</scope>
    <source>
        <strain evidence="3">CG11_big_fil_rev_8_21_14_0_20_40_15</strain>
    </source>
</reference>